<evidence type="ECO:0000256" key="1">
    <source>
        <dbReference type="ARBA" id="ARBA00009986"/>
    </source>
</evidence>
<reference evidence="8 9" key="1">
    <citation type="submission" date="2018-03" db="EMBL/GenBank/DDBJ databases">
        <title>Genomic Encyclopedia of Archaeal and Bacterial Type Strains, Phase II (KMG-II): from individual species to whole genera.</title>
        <authorList>
            <person name="Goeker M."/>
        </authorList>
    </citation>
    <scope>NUCLEOTIDE SEQUENCE [LARGE SCALE GENOMIC DNA]</scope>
    <source>
        <strain evidence="8 9">DSM 44720</strain>
    </source>
</reference>
<dbReference type="RefSeq" id="WP_106195218.1">
    <property type="nucleotide sequence ID" value="NZ_PVTF01000017.1"/>
</dbReference>
<evidence type="ECO:0000256" key="6">
    <source>
        <dbReference type="RuleBase" id="RU003345"/>
    </source>
</evidence>
<name>A0A2T0SLQ7_9PSEU</name>
<dbReference type="GO" id="GO:0016620">
    <property type="term" value="F:oxidoreductase activity, acting on the aldehyde or oxo group of donors, NAD or NADP as acceptor"/>
    <property type="evidence" value="ECO:0007669"/>
    <property type="project" value="InterPro"/>
</dbReference>
<evidence type="ECO:0000256" key="5">
    <source>
        <dbReference type="PROSITE-ProRule" id="PRU10007"/>
    </source>
</evidence>
<evidence type="ECO:0000313" key="9">
    <source>
        <dbReference type="Proteomes" id="UP000239494"/>
    </source>
</evidence>
<protein>
    <recommendedName>
        <fullName evidence="3">Aldehyde dehydrogenase</fullName>
    </recommendedName>
</protein>
<evidence type="ECO:0000259" key="7">
    <source>
        <dbReference type="Pfam" id="PF00171"/>
    </source>
</evidence>
<dbReference type="Gene3D" id="3.40.605.10">
    <property type="entry name" value="Aldehyde Dehydrogenase, Chain A, domain 1"/>
    <property type="match status" value="1"/>
</dbReference>
<keyword evidence="9" id="KW-1185">Reference proteome</keyword>
<comment type="caution">
    <text evidence="8">The sequence shown here is derived from an EMBL/GenBank/DDBJ whole genome shotgun (WGS) entry which is preliminary data.</text>
</comment>
<feature type="active site" evidence="4">
    <location>
        <position position="286"/>
    </location>
</feature>
<dbReference type="Pfam" id="PF00171">
    <property type="entry name" value="Aldedh"/>
    <property type="match status" value="1"/>
</dbReference>
<dbReference type="Gene3D" id="3.40.309.10">
    <property type="entry name" value="Aldehyde Dehydrogenase, Chain A, domain 2"/>
    <property type="match status" value="1"/>
</dbReference>
<comment type="similarity">
    <text evidence="1 3 6">Belongs to the aldehyde dehydrogenase family.</text>
</comment>
<gene>
    <name evidence="8" type="ORF">CLV43_117123</name>
</gene>
<dbReference type="PIRSF" id="PIRSF036492">
    <property type="entry name" value="ALDH"/>
    <property type="match status" value="1"/>
</dbReference>
<dbReference type="InterPro" id="IPR016161">
    <property type="entry name" value="Ald_DH/histidinol_DH"/>
</dbReference>
<accession>A0A2T0SLQ7</accession>
<proteinExistence type="inferred from homology"/>
<dbReference type="OrthoDB" id="6882680at2"/>
<keyword evidence="2 3" id="KW-0560">Oxidoreductase</keyword>
<feature type="domain" description="Aldehyde dehydrogenase" evidence="7">
    <location>
        <begin position="21"/>
        <end position="471"/>
    </location>
</feature>
<dbReference type="SUPFAM" id="SSF53720">
    <property type="entry name" value="ALDH-like"/>
    <property type="match status" value="1"/>
</dbReference>
<feature type="active site" evidence="4 5">
    <location>
        <position position="252"/>
    </location>
</feature>
<dbReference type="EMBL" id="PVTF01000017">
    <property type="protein sequence ID" value="PRY34349.1"/>
    <property type="molecule type" value="Genomic_DNA"/>
</dbReference>
<dbReference type="AlphaFoldDB" id="A0A2T0SLQ7"/>
<evidence type="ECO:0000256" key="4">
    <source>
        <dbReference type="PIRSR" id="PIRSR036492-1"/>
    </source>
</evidence>
<dbReference type="InterPro" id="IPR015590">
    <property type="entry name" value="Aldehyde_DH_dom"/>
</dbReference>
<dbReference type="InterPro" id="IPR012394">
    <property type="entry name" value="Aldehyde_DH_NAD(P)"/>
</dbReference>
<sequence length="506" mass="53542">MTQTAPTGSDSAESAVVDAEARFASLDPRTGEVVGHHPVHTAEDVRAAVLAARSAAVGWAELGFDGRRARLDAWRKLLVRRLDEFQALISSETGKSADDARTELTLVIDHVHWATRNASRVLGKRRVSPGMLMYNHAASLEYKPLGVVGVIGPWNYPAFTPMGSIAYALAAGNAVVFKPSEFTPGVGEFMARTFGEAAAEHAGVFQVVTGFGETGAALCQAGVDKVAFTGSTPTGKKVMAACAESLTPVLVECGGKDALIVADDADVKAAAAAAVWGGIFNAGQSCAGVERVYVAEPVADEFIELVTKQAAKLRPGGEPNASFGPITMPRQVEVIQAHVQDALDRGGRAVVGGLDSIRPPYVEPIVLVDVPEDSRAVTEETFGPTLVITRVPDADEGVRLANALRYGLGGSVFSRTRGEELARKMHCGMVSVNAVLAFAAMPGLPFGGIGDSGFGRIHGDDGLREFATPQAVTRLRFRALLNPMTYDRGTRTVRHVVRLARLLYGR</sequence>
<evidence type="ECO:0000256" key="3">
    <source>
        <dbReference type="PIRNR" id="PIRNR036492"/>
    </source>
</evidence>
<organism evidence="8 9">
    <name type="scientific">Umezawaea tangerina</name>
    <dbReference type="NCBI Taxonomy" id="84725"/>
    <lineage>
        <taxon>Bacteria</taxon>
        <taxon>Bacillati</taxon>
        <taxon>Actinomycetota</taxon>
        <taxon>Actinomycetes</taxon>
        <taxon>Pseudonocardiales</taxon>
        <taxon>Pseudonocardiaceae</taxon>
        <taxon>Umezawaea</taxon>
    </lineage>
</organism>
<evidence type="ECO:0000256" key="2">
    <source>
        <dbReference type="ARBA" id="ARBA00023002"/>
    </source>
</evidence>
<dbReference type="PANTHER" id="PTHR11699">
    <property type="entry name" value="ALDEHYDE DEHYDROGENASE-RELATED"/>
    <property type="match status" value="1"/>
</dbReference>
<dbReference type="CDD" id="cd07099">
    <property type="entry name" value="ALDH_DDALDH"/>
    <property type="match status" value="1"/>
</dbReference>
<dbReference type="GO" id="GO:0006081">
    <property type="term" value="P:aldehyde metabolic process"/>
    <property type="evidence" value="ECO:0007669"/>
    <property type="project" value="InterPro"/>
</dbReference>
<evidence type="ECO:0000313" key="8">
    <source>
        <dbReference type="EMBL" id="PRY34349.1"/>
    </source>
</evidence>
<dbReference type="InterPro" id="IPR016163">
    <property type="entry name" value="Ald_DH_C"/>
</dbReference>
<dbReference type="InterPro" id="IPR016162">
    <property type="entry name" value="Ald_DH_N"/>
</dbReference>
<dbReference type="Proteomes" id="UP000239494">
    <property type="component" value="Unassembled WGS sequence"/>
</dbReference>
<dbReference type="PROSITE" id="PS00687">
    <property type="entry name" value="ALDEHYDE_DEHYDR_GLU"/>
    <property type="match status" value="1"/>
</dbReference>
<dbReference type="InterPro" id="IPR029510">
    <property type="entry name" value="Ald_DH_CS_GLU"/>
</dbReference>